<evidence type="ECO:0000256" key="1">
    <source>
        <dbReference type="ARBA" id="ARBA00022741"/>
    </source>
</evidence>
<name>E6PMA2_9ZZZZ</name>
<sequence>MREVANKLFKDEFRLTTHQKAEHVLGKIARTRDALAVIPSEHAEEFTSLLLHIDRKNEELIIDELNPAHGSRRVAEGQPFFCLGRSDGVYVGFQSHLIQAVDWEGYGALRIAYPETTYYLQRRSYYRVLVNAGDAGQVELQRRGARPVQGQCHDLSGSGMRILLTSPTDFALTQGEYIPLVRFDLDGVELASEAQVRFVGAIRSNKVRQPVRPVGIQFLNMTPAFEQRIMNYVQHRDRQLLREGRT</sequence>
<evidence type="ECO:0000259" key="3">
    <source>
        <dbReference type="Pfam" id="PF07238"/>
    </source>
</evidence>
<evidence type="ECO:0000313" key="5">
    <source>
        <dbReference type="EMBL" id="CBH96054.1"/>
    </source>
</evidence>
<organism evidence="5">
    <name type="scientific">mine drainage metagenome</name>
    <dbReference type="NCBI Taxonomy" id="410659"/>
    <lineage>
        <taxon>unclassified sequences</taxon>
        <taxon>metagenomes</taxon>
        <taxon>ecological metagenomes</taxon>
    </lineage>
</organism>
<keyword evidence="5" id="KW-0808">Transferase</keyword>
<feature type="domain" description="Type III secretion system flagellar brake protein YcgR PilZN" evidence="4">
    <location>
        <begin position="13"/>
        <end position="118"/>
    </location>
</feature>
<feature type="domain" description="PilZ" evidence="3">
    <location>
        <begin position="121"/>
        <end position="233"/>
    </location>
</feature>
<dbReference type="GO" id="GO:0035438">
    <property type="term" value="F:cyclic-di-GMP binding"/>
    <property type="evidence" value="ECO:0007669"/>
    <property type="project" value="InterPro"/>
</dbReference>
<evidence type="ECO:0000259" key="4">
    <source>
        <dbReference type="Pfam" id="PF07317"/>
    </source>
</evidence>
<dbReference type="Gene3D" id="2.30.110.10">
    <property type="entry name" value="Electron Transport, Fmn-binding Protein, Chain A"/>
    <property type="match status" value="1"/>
</dbReference>
<evidence type="ECO:0000256" key="2">
    <source>
        <dbReference type="ARBA" id="ARBA00023143"/>
    </source>
</evidence>
<dbReference type="InterPro" id="IPR009875">
    <property type="entry name" value="PilZ_domain"/>
</dbReference>
<accession>E6PMA2</accession>
<dbReference type="InterPro" id="IPR012349">
    <property type="entry name" value="Split_barrel_FMN-bd"/>
</dbReference>
<protein>
    <submittedName>
        <fullName evidence="5">Putative glycosyltransferase</fullName>
    </submittedName>
</protein>
<reference evidence="5" key="1">
    <citation type="submission" date="2009-10" db="EMBL/GenBank/DDBJ databases">
        <title>Diversity of trophic interactions inside an arsenic-rich microbial ecosystem.</title>
        <authorList>
            <person name="Bertin P.N."/>
            <person name="Heinrich-Salmeron A."/>
            <person name="Pelletier E."/>
            <person name="Goulhen-Chollet F."/>
            <person name="Arsene-Ploetze F."/>
            <person name="Gallien S."/>
            <person name="Calteau A."/>
            <person name="Vallenet D."/>
            <person name="Casiot C."/>
            <person name="Chane-Woon-Ming B."/>
            <person name="Giloteaux L."/>
            <person name="Barakat M."/>
            <person name="Bonnefoy V."/>
            <person name="Bruneel O."/>
            <person name="Chandler M."/>
            <person name="Cleiss J."/>
            <person name="Duran R."/>
            <person name="Elbaz-Poulichet F."/>
            <person name="Fonknechten N."/>
            <person name="Lauga B."/>
            <person name="Mornico D."/>
            <person name="Ortet P."/>
            <person name="Schaeffer C."/>
            <person name="Siguier P."/>
            <person name="Alexander Thil Smith A."/>
            <person name="Van Dorsselaer A."/>
            <person name="Weissenbach J."/>
            <person name="Medigue C."/>
            <person name="Le Paslier D."/>
        </authorList>
    </citation>
    <scope>NUCLEOTIDE SEQUENCE</scope>
</reference>
<keyword evidence="2" id="KW-0975">Bacterial flagellum</keyword>
<proteinExistence type="predicted"/>
<keyword evidence="1" id="KW-0547">Nucleotide-binding</keyword>
<dbReference type="AlphaFoldDB" id="E6PMA2"/>
<dbReference type="Gene3D" id="2.40.10.220">
    <property type="entry name" value="predicted glycosyltransferase like domains"/>
    <property type="match status" value="1"/>
</dbReference>
<dbReference type="InterPro" id="IPR009926">
    <property type="entry name" value="T3SS_YcgR_PilZN"/>
</dbReference>
<comment type="caution">
    <text evidence="5">The sequence shown here is derived from an EMBL/GenBank/DDBJ whole genome shotgun (WGS) entry which is preliminary data.</text>
</comment>
<dbReference type="Pfam" id="PF07238">
    <property type="entry name" value="PilZ"/>
    <property type="match status" value="1"/>
</dbReference>
<dbReference type="Pfam" id="PF07317">
    <property type="entry name" value="PilZN"/>
    <property type="match status" value="1"/>
</dbReference>
<dbReference type="GO" id="GO:0016740">
    <property type="term" value="F:transferase activity"/>
    <property type="evidence" value="ECO:0007669"/>
    <property type="project" value="UniProtKB-KW"/>
</dbReference>
<dbReference type="EMBL" id="CABM01000017">
    <property type="protein sequence ID" value="CBH96054.1"/>
    <property type="molecule type" value="Genomic_DNA"/>
</dbReference>
<gene>
    <name evidence="5" type="ORF">CARN2_1043</name>
</gene>
<dbReference type="SUPFAM" id="SSF141371">
    <property type="entry name" value="PilZ domain-like"/>
    <property type="match status" value="1"/>
</dbReference>